<gene>
    <name evidence="1" type="ORF">TRAPUB_11237</name>
</gene>
<dbReference type="AlphaFoldDB" id="A0A1M2VX79"/>
<proteinExistence type="predicted"/>
<comment type="caution">
    <text evidence="1">The sequence shown here is derived from an EMBL/GenBank/DDBJ whole genome shotgun (WGS) entry which is preliminary data.</text>
</comment>
<dbReference type="EMBL" id="MNAD01000507">
    <property type="protein sequence ID" value="OJT12214.1"/>
    <property type="molecule type" value="Genomic_DNA"/>
</dbReference>
<organism evidence="1 2">
    <name type="scientific">Trametes pubescens</name>
    <name type="common">White-rot fungus</name>
    <dbReference type="NCBI Taxonomy" id="154538"/>
    <lineage>
        <taxon>Eukaryota</taxon>
        <taxon>Fungi</taxon>
        <taxon>Dikarya</taxon>
        <taxon>Basidiomycota</taxon>
        <taxon>Agaricomycotina</taxon>
        <taxon>Agaricomycetes</taxon>
        <taxon>Polyporales</taxon>
        <taxon>Polyporaceae</taxon>
        <taxon>Trametes</taxon>
    </lineage>
</organism>
<dbReference type="Proteomes" id="UP000184267">
    <property type="component" value="Unassembled WGS sequence"/>
</dbReference>
<protein>
    <submittedName>
        <fullName evidence="1">Uncharacterized protein</fullName>
    </submittedName>
</protein>
<evidence type="ECO:0000313" key="1">
    <source>
        <dbReference type="EMBL" id="OJT12214.1"/>
    </source>
</evidence>
<evidence type="ECO:0000313" key="2">
    <source>
        <dbReference type="Proteomes" id="UP000184267"/>
    </source>
</evidence>
<accession>A0A1M2VX79</accession>
<sequence length="69" mass="7959">MKVHEEMSYKCVVFGIPCSERMHRGEGAPVVFDDGERVRYPDDIRVGSTTVDIASRRSVDETRIENNWE</sequence>
<keyword evidence="2" id="KW-1185">Reference proteome</keyword>
<reference evidence="1 2" key="1">
    <citation type="submission" date="2016-10" db="EMBL/GenBank/DDBJ databases">
        <title>Genome sequence of the basidiomycete white-rot fungus Trametes pubescens.</title>
        <authorList>
            <person name="Makela M.R."/>
            <person name="Granchi Z."/>
            <person name="Peng M."/>
            <person name="De Vries R.P."/>
            <person name="Grigoriev I."/>
            <person name="Riley R."/>
            <person name="Hilden K."/>
        </authorList>
    </citation>
    <scope>NUCLEOTIDE SEQUENCE [LARGE SCALE GENOMIC DNA]</scope>
    <source>
        <strain evidence="1 2">FBCC735</strain>
    </source>
</reference>
<name>A0A1M2VX79_TRAPU</name>